<dbReference type="AlphaFoldDB" id="A0AAN6GII0"/>
<name>A0AAN6GII0_9BASI</name>
<sequence>AKGDYQRLGLSEERPAVRKLIKKELDRRANGQGHLFHNPKEGTVYDPSLPFREGLSDEEMAELQHIEGRRLAAQSAAAAAGREQERRMAYGRKRGWEEVE</sequence>
<reference evidence="1" key="1">
    <citation type="journal article" date="2023" name="PhytoFront">
        <title>Draft Genome Resources of Seven Strains of Tilletia horrida, Causal Agent of Kernel Smut of Rice.</title>
        <authorList>
            <person name="Khanal S."/>
            <person name="Antony Babu S."/>
            <person name="Zhou X.G."/>
        </authorList>
    </citation>
    <scope>NUCLEOTIDE SEQUENCE</scope>
    <source>
        <strain evidence="1">TX6</strain>
    </source>
</reference>
<dbReference type="EMBL" id="JAPDMZ010000706">
    <property type="protein sequence ID" value="KAK0541884.1"/>
    <property type="molecule type" value="Genomic_DNA"/>
</dbReference>
<organism evidence="1 2">
    <name type="scientific">Tilletia horrida</name>
    <dbReference type="NCBI Taxonomy" id="155126"/>
    <lineage>
        <taxon>Eukaryota</taxon>
        <taxon>Fungi</taxon>
        <taxon>Dikarya</taxon>
        <taxon>Basidiomycota</taxon>
        <taxon>Ustilaginomycotina</taxon>
        <taxon>Exobasidiomycetes</taxon>
        <taxon>Tilletiales</taxon>
        <taxon>Tilletiaceae</taxon>
        <taxon>Tilletia</taxon>
    </lineage>
</organism>
<comment type="caution">
    <text evidence="1">The sequence shown here is derived from an EMBL/GenBank/DDBJ whole genome shotgun (WGS) entry which is preliminary data.</text>
</comment>
<feature type="non-terminal residue" evidence="1">
    <location>
        <position position="1"/>
    </location>
</feature>
<keyword evidence="2" id="KW-1185">Reference proteome</keyword>
<gene>
    <name evidence="1" type="ORF">OC846_006912</name>
</gene>
<protein>
    <submittedName>
        <fullName evidence="1">Uncharacterized protein</fullName>
    </submittedName>
</protein>
<proteinExistence type="predicted"/>
<evidence type="ECO:0000313" key="1">
    <source>
        <dbReference type="EMBL" id="KAK0541884.1"/>
    </source>
</evidence>
<dbReference type="Proteomes" id="UP001176517">
    <property type="component" value="Unassembled WGS sequence"/>
</dbReference>
<accession>A0AAN6GII0</accession>
<evidence type="ECO:0000313" key="2">
    <source>
        <dbReference type="Proteomes" id="UP001176517"/>
    </source>
</evidence>